<gene>
    <name evidence="7" type="ORF">ACFO3D_01165</name>
</gene>
<protein>
    <submittedName>
        <fullName evidence="7">LCP family protein</fullName>
    </submittedName>
</protein>
<feature type="domain" description="Cell envelope-related transcriptional attenuator" evidence="6">
    <location>
        <begin position="92"/>
        <end position="252"/>
    </location>
</feature>
<keyword evidence="5" id="KW-0472">Membrane</keyword>
<evidence type="ECO:0000313" key="7">
    <source>
        <dbReference type="EMBL" id="MFC4556815.1"/>
    </source>
</evidence>
<dbReference type="Pfam" id="PF03816">
    <property type="entry name" value="LytR_cpsA_psr"/>
    <property type="match status" value="1"/>
</dbReference>
<reference evidence="8" key="1">
    <citation type="journal article" date="2019" name="Int. J. Syst. Evol. Microbiol.">
        <title>The Global Catalogue of Microorganisms (GCM) 10K type strain sequencing project: providing services to taxonomists for standard genome sequencing and annotation.</title>
        <authorList>
            <consortium name="The Broad Institute Genomics Platform"/>
            <consortium name="The Broad Institute Genome Sequencing Center for Infectious Disease"/>
            <person name="Wu L."/>
            <person name="Ma J."/>
        </authorList>
    </citation>
    <scope>NUCLEOTIDE SEQUENCE [LARGE SCALE GENOMIC DNA]</scope>
    <source>
        <strain evidence="8">CGMCC 4.7426</strain>
    </source>
</reference>
<keyword evidence="8" id="KW-1185">Reference proteome</keyword>
<dbReference type="PANTHER" id="PTHR33392:SF10">
    <property type="entry name" value="POLYISOPRENYL-TEICHOIC ACID--PEPTIDOGLYCAN TEICHOIC ACID TRANSFERASE TAGV"/>
    <property type="match status" value="1"/>
</dbReference>
<dbReference type="InterPro" id="IPR004474">
    <property type="entry name" value="LytR_CpsA_psr"/>
</dbReference>
<dbReference type="InterPro" id="IPR050922">
    <property type="entry name" value="LytR/CpsA/Psr_CW_biosynth"/>
</dbReference>
<dbReference type="Gene3D" id="3.40.630.190">
    <property type="entry name" value="LCP protein"/>
    <property type="match status" value="1"/>
</dbReference>
<keyword evidence="2 5" id="KW-0812">Transmembrane</keyword>
<proteinExistence type="inferred from homology"/>
<sequence length="347" mass="38830">MTELRTERRRKKKKSWKRRLLIFVLIFLIMILGVGSYLVYQTYQAAKGSYNGLERPGEKSEMRKEAVTVGEDPISILLIGVENYSSGGKNGRADTLIVATLNPDTNKMTMTSIPRDTRVELPEEGAGEYAGYHKINSAYHYGSITGYGGNRLTVETVEDLLHIPIDEYVTVDFEGFRDIVNSLGGVTVDIKEGFWEKNIFNNDKRIYFEAGPEKLNGEEALAFVRMRKRDVNAVYPRDERQRQFIQAAIGQAISLGTIFKVGEISDILGENVETSLRPTEIYSLQKAYSSINASNIKTFNIEGANQWFGNQIFFLPSEAGINEVSDKLRNALGLPEDSGTGEPGTIE</sequence>
<comment type="similarity">
    <text evidence="1">Belongs to the LytR/CpsA/Psr (LCP) family.</text>
</comment>
<dbReference type="NCBIfam" id="TIGR00350">
    <property type="entry name" value="lytR_cpsA_psr"/>
    <property type="match status" value="1"/>
</dbReference>
<comment type="caution">
    <text evidence="7">The sequence shown here is derived from an EMBL/GenBank/DDBJ whole genome shotgun (WGS) entry which is preliminary data.</text>
</comment>
<evidence type="ECO:0000256" key="5">
    <source>
        <dbReference type="SAM" id="Phobius"/>
    </source>
</evidence>
<evidence type="ECO:0000259" key="6">
    <source>
        <dbReference type="Pfam" id="PF03816"/>
    </source>
</evidence>
<keyword evidence="3" id="KW-0735">Signal-anchor</keyword>
<dbReference type="EMBL" id="JBHSFU010000002">
    <property type="protein sequence ID" value="MFC4556815.1"/>
    <property type="molecule type" value="Genomic_DNA"/>
</dbReference>
<feature type="transmembrane region" description="Helical" evidence="5">
    <location>
        <begin position="20"/>
        <end position="40"/>
    </location>
</feature>
<dbReference type="PANTHER" id="PTHR33392">
    <property type="entry name" value="POLYISOPRENYL-TEICHOIC ACID--PEPTIDOGLYCAN TEICHOIC ACID TRANSFERASE TAGU"/>
    <property type="match status" value="1"/>
</dbReference>
<accession>A0ABV9DFT0</accession>
<keyword evidence="4 5" id="KW-1133">Transmembrane helix</keyword>
<dbReference type="Proteomes" id="UP001595989">
    <property type="component" value="Unassembled WGS sequence"/>
</dbReference>
<name>A0ABV9DFT0_9BACI</name>
<dbReference type="RefSeq" id="WP_390292747.1">
    <property type="nucleotide sequence ID" value="NZ_JBHSFU010000002.1"/>
</dbReference>
<evidence type="ECO:0000313" key="8">
    <source>
        <dbReference type="Proteomes" id="UP001595989"/>
    </source>
</evidence>
<evidence type="ECO:0000256" key="1">
    <source>
        <dbReference type="ARBA" id="ARBA00006068"/>
    </source>
</evidence>
<evidence type="ECO:0000256" key="2">
    <source>
        <dbReference type="ARBA" id="ARBA00022692"/>
    </source>
</evidence>
<organism evidence="7 8">
    <name type="scientific">Virgibacillus kekensis</name>
    <dbReference type="NCBI Taxonomy" id="202261"/>
    <lineage>
        <taxon>Bacteria</taxon>
        <taxon>Bacillati</taxon>
        <taxon>Bacillota</taxon>
        <taxon>Bacilli</taxon>
        <taxon>Bacillales</taxon>
        <taxon>Bacillaceae</taxon>
        <taxon>Virgibacillus</taxon>
    </lineage>
</organism>
<evidence type="ECO:0000256" key="4">
    <source>
        <dbReference type="ARBA" id="ARBA00022989"/>
    </source>
</evidence>
<evidence type="ECO:0000256" key="3">
    <source>
        <dbReference type="ARBA" id="ARBA00022968"/>
    </source>
</evidence>